<protein>
    <submittedName>
        <fullName evidence="2">Uncharacterized protein</fullName>
    </submittedName>
</protein>
<sequence>MDRWHHLNLLDGGLGYQTAYNGLFCPMEGRCVTGGMLQVCETLWQANGMQGEVEVNGVSSEADSKGEPASEVYGDYSLMSSGPDGEEEEDDADDGRALGMRMKSRKDESTISERKFGDEQGRG</sequence>
<evidence type="ECO:0000313" key="3">
    <source>
        <dbReference type="Proteomes" id="UP001240678"/>
    </source>
</evidence>
<accession>A0AAI9YY97</accession>
<comment type="caution">
    <text evidence="2">The sequence shown here is derived from an EMBL/GenBank/DDBJ whole genome shotgun (WGS) entry which is preliminary data.</text>
</comment>
<dbReference type="AlphaFoldDB" id="A0AAI9YY97"/>
<organism evidence="2 3">
    <name type="scientific">Colletotrichum costaricense</name>
    <dbReference type="NCBI Taxonomy" id="1209916"/>
    <lineage>
        <taxon>Eukaryota</taxon>
        <taxon>Fungi</taxon>
        <taxon>Dikarya</taxon>
        <taxon>Ascomycota</taxon>
        <taxon>Pezizomycotina</taxon>
        <taxon>Sordariomycetes</taxon>
        <taxon>Hypocreomycetidae</taxon>
        <taxon>Glomerellales</taxon>
        <taxon>Glomerellaceae</taxon>
        <taxon>Colletotrichum</taxon>
        <taxon>Colletotrichum acutatum species complex</taxon>
    </lineage>
</organism>
<keyword evidence="3" id="KW-1185">Reference proteome</keyword>
<feature type="region of interest" description="Disordered" evidence="1">
    <location>
        <begin position="56"/>
        <end position="123"/>
    </location>
</feature>
<gene>
    <name evidence="2" type="ORF">CCOS01_07728</name>
</gene>
<dbReference type="Proteomes" id="UP001240678">
    <property type="component" value="Unassembled WGS sequence"/>
</dbReference>
<evidence type="ECO:0000313" key="2">
    <source>
        <dbReference type="EMBL" id="KAK1527466.1"/>
    </source>
</evidence>
<proteinExistence type="predicted"/>
<dbReference type="EMBL" id="MOOE01000007">
    <property type="protein sequence ID" value="KAK1527466.1"/>
    <property type="molecule type" value="Genomic_DNA"/>
</dbReference>
<dbReference type="GeneID" id="85339438"/>
<feature type="compositionally biased region" description="Basic and acidic residues" evidence="1">
    <location>
        <begin position="105"/>
        <end position="123"/>
    </location>
</feature>
<dbReference type="RefSeq" id="XP_060313783.1">
    <property type="nucleotide sequence ID" value="XM_060455891.1"/>
</dbReference>
<evidence type="ECO:0000256" key="1">
    <source>
        <dbReference type="SAM" id="MobiDB-lite"/>
    </source>
</evidence>
<reference evidence="2 3" key="1">
    <citation type="submission" date="2016-10" db="EMBL/GenBank/DDBJ databases">
        <title>The genome sequence of Colletotrichum fioriniae PJ7.</title>
        <authorList>
            <person name="Baroncelli R."/>
        </authorList>
    </citation>
    <scope>NUCLEOTIDE SEQUENCE [LARGE SCALE GENOMIC DNA]</scope>
    <source>
        <strain evidence="2 3">IMI 309622</strain>
    </source>
</reference>
<feature type="compositionally biased region" description="Acidic residues" evidence="1">
    <location>
        <begin position="84"/>
        <end position="93"/>
    </location>
</feature>
<name>A0AAI9YY97_9PEZI</name>